<dbReference type="GO" id="GO:0004423">
    <property type="term" value="F:iduronate-2-sulfatase activity"/>
    <property type="evidence" value="ECO:0007669"/>
    <property type="project" value="InterPro"/>
</dbReference>
<dbReference type="InterPro" id="IPR035874">
    <property type="entry name" value="IDS"/>
</dbReference>
<keyword evidence="6" id="KW-0106">Calcium</keyword>
<feature type="signal peptide" evidence="7">
    <location>
        <begin position="1"/>
        <end position="21"/>
    </location>
</feature>
<accession>A0A7K0FKG5</accession>
<evidence type="ECO:0000313" key="10">
    <source>
        <dbReference type="Proteomes" id="UP000462931"/>
    </source>
</evidence>
<dbReference type="RefSeq" id="WP_154286385.1">
    <property type="nucleotide sequence ID" value="NZ_WKJI01000001.1"/>
</dbReference>
<keyword evidence="5 9" id="KW-0378">Hydrolase</keyword>
<proteinExistence type="inferred from homology"/>
<dbReference type="GO" id="GO:0016740">
    <property type="term" value="F:transferase activity"/>
    <property type="evidence" value="ECO:0007669"/>
    <property type="project" value="UniProtKB-KW"/>
</dbReference>
<gene>
    <name evidence="9" type="ORF">GJJ64_03630</name>
</gene>
<dbReference type="InterPro" id="IPR024607">
    <property type="entry name" value="Sulfatase_CS"/>
</dbReference>
<dbReference type="Gene3D" id="3.40.720.10">
    <property type="entry name" value="Alkaline Phosphatase, subunit A"/>
    <property type="match status" value="1"/>
</dbReference>
<evidence type="ECO:0000256" key="1">
    <source>
        <dbReference type="ARBA" id="ARBA00001913"/>
    </source>
</evidence>
<dbReference type="InterPro" id="IPR000917">
    <property type="entry name" value="Sulfatase_N"/>
</dbReference>
<dbReference type="InterPro" id="IPR017850">
    <property type="entry name" value="Alkaline_phosphatase_core_sf"/>
</dbReference>
<evidence type="ECO:0000256" key="6">
    <source>
        <dbReference type="ARBA" id="ARBA00022837"/>
    </source>
</evidence>
<organism evidence="9 10">
    <name type="scientific">Pedobacter puniceum</name>
    <dbReference type="NCBI Taxonomy" id="2666136"/>
    <lineage>
        <taxon>Bacteria</taxon>
        <taxon>Pseudomonadati</taxon>
        <taxon>Bacteroidota</taxon>
        <taxon>Sphingobacteriia</taxon>
        <taxon>Sphingobacteriales</taxon>
        <taxon>Sphingobacteriaceae</taxon>
        <taxon>Pedobacter</taxon>
    </lineage>
</organism>
<evidence type="ECO:0000256" key="4">
    <source>
        <dbReference type="ARBA" id="ARBA00022729"/>
    </source>
</evidence>
<keyword evidence="10" id="KW-1185">Reference proteome</keyword>
<dbReference type="AlphaFoldDB" id="A0A7K0FKG5"/>
<reference evidence="9 10" key="1">
    <citation type="submission" date="2019-11" db="EMBL/GenBank/DDBJ databases">
        <authorList>
            <person name="Cheng Q."/>
            <person name="Yang Z."/>
        </authorList>
    </citation>
    <scope>NUCLEOTIDE SEQUENCE [LARGE SCALE GENOMIC DNA]</scope>
    <source>
        <strain evidence="9 10">HX-22-1</strain>
    </source>
</reference>
<dbReference type="Proteomes" id="UP000462931">
    <property type="component" value="Unassembled WGS sequence"/>
</dbReference>
<feature type="domain" description="Sulfatase N-terminal" evidence="8">
    <location>
        <begin position="27"/>
        <end position="398"/>
    </location>
</feature>
<comment type="similarity">
    <text evidence="2">Belongs to the sulfatase family.</text>
</comment>
<evidence type="ECO:0000313" key="9">
    <source>
        <dbReference type="EMBL" id="MRX46272.1"/>
    </source>
</evidence>
<dbReference type="PANTHER" id="PTHR45953">
    <property type="entry name" value="IDURONATE 2-SULFATASE"/>
    <property type="match status" value="1"/>
</dbReference>
<keyword evidence="9" id="KW-0808">Transferase</keyword>
<evidence type="ECO:0000256" key="3">
    <source>
        <dbReference type="ARBA" id="ARBA00022723"/>
    </source>
</evidence>
<keyword evidence="4 7" id="KW-0732">Signal</keyword>
<feature type="chain" id="PRO_5029522748" evidence="7">
    <location>
        <begin position="22"/>
        <end position="512"/>
    </location>
</feature>
<dbReference type="PANTHER" id="PTHR45953:SF1">
    <property type="entry name" value="IDURONATE 2-SULFATASE"/>
    <property type="match status" value="1"/>
</dbReference>
<evidence type="ECO:0000256" key="2">
    <source>
        <dbReference type="ARBA" id="ARBA00008779"/>
    </source>
</evidence>
<name>A0A7K0FKG5_9SPHI</name>
<dbReference type="PROSITE" id="PS00523">
    <property type="entry name" value="SULFATASE_1"/>
    <property type="match status" value="1"/>
</dbReference>
<keyword evidence="3" id="KW-0479">Metal-binding</keyword>
<sequence length="512" mass="58387">MKPKFLAFLSLSFLFLTTVIAQEQKKPNVLFIAVDDLKPYLNFYGYAAVKSPNLDKLAEKSTVFMSNYCQQAVCAPTRASLLTGLRPDRTQVWDLKTLIRDKVPQVVTLPQLFKENGYTTAALGKIFDQRSVDKKHDEISWSEPYKNKFKFPDAYGAPVAGHYQNPELKKKYGDILEETPNNPKVKENIKVSTEALDVPDEAYADGAMVTEAIKDLKKYGKAGKPFFLAVGIRKPHLPFVAPKKYWDLYDRSKIELAKWQKPSIDGPAIAYHNSGELRGYNDIVPLNNNTEQLSLNEDKQRELIHGYYASISYIDAQIGRLLNELKASGLDKNTIIILWGDHGWHFGDHNLWNKHSNFEQATRTPLVISIPGQKEKILYNHSTEFVDVYPTLAELAQIKTPQGLDGKSLVPALKGVQTPIKDFAISQYPRKDNHMGYALRTKQYRYVEWVKDFRTTGNFNAANVHAIELYDYEKDPLETKNVANDPAYKQIKEDLSNRMHKFYAEQAAKVKK</sequence>
<protein>
    <submittedName>
        <fullName evidence="9">Sulfatase-like hydrolase/transferase</fullName>
    </submittedName>
</protein>
<dbReference type="GO" id="GO:0005737">
    <property type="term" value="C:cytoplasm"/>
    <property type="evidence" value="ECO:0007669"/>
    <property type="project" value="TreeGrafter"/>
</dbReference>
<comment type="cofactor">
    <cofactor evidence="1">
        <name>Ca(2+)</name>
        <dbReference type="ChEBI" id="CHEBI:29108"/>
    </cofactor>
</comment>
<dbReference type="CDD" id="cd16030">
    <property type="entry name" value="iduronate-2-sulfatase"/>
    <property type="match status" value="1"/>
</dbReference>
<dbReference type="SUPFAM" id="SSF53649">
    <property type="entry name" value="Alkaline phosphatase-like"/>
    <property type="match status" value="1"/>
</dbReference>
<dbReference type="EMBL" id="WKJI01000001">
    <property type="protein sequence ID" value="MRX46272.1"/>
    <property type="molecule type" value="Genomic_DNA"/>
</dbReference>
<dbReference type="GO" id="GO:0046872">
    <property type="term" value="F:metal ion binding"/>
    <property type="evidence" value="ECO:0007669"/>
    <property type="project" value="UniProtKB-KW"/>
</dbReference>
<evidence type="ECO:0000256" key="7">
    <source>
        <dbReference type="SAM" id="SignalP"/>
    </source>
</evidence>
<comment type="caution">
    <text evidence="9">The sequence shown here is derived from an EMBL/GenBank/DDBJ whole genome shotgun (WGS) entry which is preliminary data.</text>
</comment>
<dbReference type="Pfam" id="PF00884">
    <property type="entry name" value="Sulfatase"/>
    <property type="match status" value="1"/>
</dbReference>
<evidence type="ECO:0000259" key="8">
    <source>
        <dbReference type="Pfam" id="PF00884"/>
    </source>
</evidence>
<evidence type="ECO:0000256" key="5">
    <source>
        <dbReference type="ARBA" id="ARBA00022801"/>
    </source>
</evidence>